<evidence type="ECO:0000313" key="1">
    <source>
        <dbReference type="EMBL" id="OJZ86430.1"/>
    </source>
</evidence>
<organism evidence="1 2">
    <name type="scientific">Aspergillus luchuensis (strain CBS 106.47)</name>
    <dbReference type="NCBI Taxonomy" id="1137211"/>
    <lineage>
        <taxon>Eukaryota</taxon>
        <taxon>Fungi</taxon>
        <taxon>Dikarya</taxon>
        <taxon>Ascomycota</taxon>
        <taxon>Pezizomycotina</taxon>
        <taxon>Eurotiomycetes</taxon>
        <taxon>Eurotiomycetidae</taxon>
        <taxon>Eurotiales</taxon>
        <taxon>Aspergillaceae</taxon>
        <taxon>Aspergillus</taxon>
        <taxon>Aspergillus subgen. Circumdati</taxon>
    </lineage>
</organism>
<accession>A0A1M3TI35</accession>
<name>A0A1M3TI35_ASPLC</name>
<proteinExistence type="predicted"/>
<protein>
    <submittedName>
        <fullName evidence="1">Uncharacterized protein</fullName>
    </submittedName>
</protein>
<dbReference type="Proteomes" id="UP000184063">
    <property type="component" value="Unassembled WGS sequence"/>
</dbReference>
<dbReference type="EMBL" id="KV878241">
    <property type="protein sequence ID" value="OJZ86430.1"/>
    <property type="molecule type" value="Genomic_DNA"/>
</dbReference>
<gene>
    <name evidence="1" type="ORF">ASPFODRAFT_601071</name>
</gene>
<evidence type="ECO:0000313" key="2">
    <source>
        <dbReference type="Proteomes" id="UP000184063"/>
    </source>
</evidence>
<reference evidence="2" key="1">
    <citation type="journal article" date="2017" name="Genome Biol.">
        <title>Comparative genomics reveals high biological diversity and specific adaptations in the industrially and medically important fungal genus Aspergillus.</title>
        <authorList>
            <person name="de Vries R.P."/>
            <person name="Riley R."/>
            <person name="Wiebenga A."/>
            <person name="Aguilar-Osorio G."/>
            <person name="Amillis S."/>
            <person name="Uchima C.A."/>
            <person name="Anderluh G."/>
            <person name="Asadollahi M."/>
            <person name="Askin M."/>
            <person name="Barry K."/>
            <person name="Battaglia E."/>
            <person name="Bayram O."/>
            <person name="Benocci T."/>
            <person name="Braus-Stromeyer S.A."/>
            <person name="Caldana C."/>
            <person name="Canovas D."/>
            <person name="Cerqueira G.C."/>
            <person name="Chen F."/>
            <person name="Chen W."/>
            <person name="Choi C."/>
            <person name="Clum A."/>
            <person name="Dos Santos R.A."/>
            <person name="Damasio A.R."/>
            <person name="Diallinas G."/>
            <person name="Emri T."/>
            <person name="Fekete E."/>
            <person name="Flipphi M."/>
            <person name="Freyberg S."/>
            <person name="Gallo A."/>
            <person name="Gournas C."/>
            <person name="Habgood R."/>
            <person name="Hainaut M."/>
            <person name="Harispe M.L."/>
            <person name="Henrissat B."/>
            <person name="Hilden K.S."/>
            <person name="Hope R."/>
            <person name="Hossain A."/>
            <person name="Karabika E."/>
            <person name="Karaffa L."/>
            <person name="Karanyi Z."/>
            <person name="Krasevec N."/>
            <person name="Kuo A."/>
            <person name="Kusch H."/>
            <person name="LaButti K."/>
            <person name="Lagendijk E.L."/>
            <person name="Lapidus A."/>
            <person name="Levasseur A."/>
            <person name="Lindquist E."/>
            <person name="Lipzen A."/>
            <person name="Logrieco A.F."/>
            <person name="MacCabe A."/>
            <person name="Maekelae M.R."/>
            <person name="Malavazi I."/>
            <person name="Melin P."/>
            <person name="Meyer V."/>
            <person name="Mielnichuk N."/>
            <person name="Miskei M."/>
            <person name="Molnar A.P."/>
            <person name="Mule G."/>
            <person name="Ngan C.Y."/>
            <person name="Orejas M."/>
            <person name="Orosz E."/>
            <person name="Ouedraogo J.P."/>
            <person name="Overkamp K.M."/>
            <person name="Park H.-S."/>
            <person name="Perrone G."/>
            <person name="Piumi F."/>
            <person name="Punt P.J."/>
            <person name="Ram A.F."/>
            <person name="Ramon A."/>
            <person name="Rauscher S."/>
            <person name="Record E."/>
            <person name="Riano-Pachon D.M."/>
            <person name="Robert V."/>
            <person name="Roehrig J."/>
            <person name="Ruller R."/>
            <person name="Salamov A."/>
            <person name="Salih N.S."/>
            <person name="Samson R.A."/>
            <person name="Sandor E."/>
            <person name="Sanguinetti M."/>
            <person name="Schuetze T."/>
            <person name="Sepcic K."/>
            <person name="Shelest E."/>
            <person name="Sherlock G."/>
            <person name="Sophianopoulou V."/>
            <person name="Squina F.M."/>
            <person name="Sun H."/>
            <person name="Susca A."/>
            <person name="Todd R.B."/>
            <person name="Tsang A."/>
            <person name="Unkles S.E."/>
            <person name="van de Wiele N."/>
            <person name="van Rossen-Uffink D."/>
            <person name="Oliveira J.V."/>
            <person name="Vesth T.C."/>
            <person name="Visser J."/>
            <person name="Yu J.-H."/>
            <person name="Zhou M."/>
            <person name="Andersen M.R."/>
            <person name="Archer D.B."/>
            <person name="Baker S.E."/>
            <person name="Benoit I."/>
            <person name="Brakhage A.A."/>
            <person name="Braus G.H."/>
            <person name="Fischer R."/>
            <person name="Frisvad J.C."/>
            <person name="Goldman G.H."/>
            <person name="Houbraken J."/>
            <person name="Oakley B."/>
            <person name="Pocsi I."/>
            <person name="Scazzocchio C."/>
            <person name="Seiboth B."/>
            <person name="vanKuyk P.A."/>
            <person name="Wortman J."/>
            <person name="Dyer P.S."/>
            <person name="Grigoriev I.V."/>
        </authorList>
    </citation>
    <scope>NUCLEOTIDE SEQUENCE [LARGE SCALE GENOMIC DNA]</scope>
    <source>
        <strain evidence="2">CBS 106.47</strain>
    </source>
</reference>
<sequence length="164" mass="19449">MRRKPSANALWALYNHGYESDPAKSHFRRQVINYIFLRYSAGRAGRLAPVSLYKHQPNLPLKNRVYFHRRFHVEQHLDHSSCYQWSTKGNLSSQCTDYCSKRCYSRLDGTWNKCFDCLFSGWKNMTAMTELKRRDNSNICFDSPGRGEWRIARHTSCARLFRRS</sequence>
<dbReference type="AlphaFoldDB" id="A0A1M3TI35"/>
<dbReference type="VEuPathDB" id="FungiDB:ASPFODRAFT_601071"/>